<dbReference type="EMBL" id="KZ293650">
    <property type="protein sequence ID" value="PBK96613.1"/>
    <property type="molecule type" value="Genomic_DNA"/>
</dbReference>
<reference evidence="3" key="1">
    <citation type="journal article" date="2017" name="Nat. Ecol. Evol.">
        <title>Genome expansion and lineage-specific genetic innovations in the forest pathogenic fungi Armillaria.</title>
        <authorList>
            <person name="Sipos G."/>
            <person name="Prasanna A.N."/>
            <person name="Walter M.C."/>
            <person name="O'Connor E."/>
            <person name="Balint B."/>
            <person name="Krizsan K."/>
            <person name="Kiss B."/>
            <person name="Hess J."/>
            <person name="Varga T."/>
            <person name="Slot J."/>
            <person name="Riley R."/>
            <person name="Boka B."/>
            <person name="Rigling D."/>
            <person name="Barry K."/>
            <person name="Lee J."/>
            <person name="Mihaltcheva S."/>
            <person name="LaButti K."/>
            <person name="Lipzen A."/>
            <person name="Waldron R."/>
            <person name="Moloney N.M."/>
            <person name="Sperisen C."/>
            <person name="Kredics L."/>
            <person name="Vagvoelgyi C."/>
            <person name="Patrignani A."/>
            <person name="Fitzpatrick D."/>
            <person name="Nagy I."/>
            <person name="Doyle S."/>
            <person name="Anderson J.B."/>
            <person name="Grigoriev I.V."/>
            <person name="Gueldener U."/>
            <person name="Muensterkoetter M."/>
            <person name="Nagy L.G."/>
        </authorList>
    </citation>
    <scope>NUCLEOTIDE SEQUENCE [LARGE SCALE GENOMIC DNA]</scope>
    <source>
        <strain evidence="3">Ar21-2</strain>
    </source>
</reference>
<evidence type="ECO:0000313" key="2">
    <source>
        <dbReference type="EMBL" id="PBK96613.1"/>
    </source>
</evidence>
<dbReference type="Proteomes" id="UP000217790">
    <property type="component" value="Unassembled WGS sequence"/>
</dbReference>
<proteinExistence type="predicted"/>
<keyword evidence="3" id="KW-1185">Reference proteome</keyword>
<evidence type="ECO:0000256" key="1">
    <source>
        <dbReference type="SAM" id="MobiDB-lite"/>
    </source>
</evidence>
<sequence length="170" mass="19446">MVGGSSPVGVRTTSKLRSDGSSSTFGRGVGMIYYVLRQGLPEYQSDGVDGCEQMWMPKSTLKRQEVHFDKTSVISHERRTNNVIQCVHGATTANFLVCEFDRRDKLGEKTRMVVTEEDPQNTRRPWMFTFLDRRAAWRRDNQNRLPGIRLCDYNAPHWSPEFEVGANGSR</sequence>
<feature type="region of interest" description="Disordered" evidence="1">
    <location>
        <begin position="1"/>
        <end position="21"/>
    </location>
</feature>
<protein>
    <submittedName>
        <fullName evidence="2">Uncharacterized protein</fullName>
    </submittedName>
</protein>
<organism evidence="2 3">
    <name type="scientific">Armillaria gallica</name>
    <name type="common">Bulbous honey fungus</name>
    <name type="synonym">Armillaria bulbosa</name>
    <dbReference type="NCBI Taxonomy" id="47427"/>
    <lineage>
        <taxon>Eukaryota</taxon>
        <taxon>Fungi</taxon>
        <taxon>Dikarya</taxon>
        <taxon>Basidiomycota</taxon>
        <taxon>Agaricomycotina</taxon>
        <taxon>Agaricomycetes</taxon>
        <taxon>Agaricomycetidae</taxon>
        <taxon>Agaricales</taxon>
        <taxon>Marasmiineae</taxon>
        <taxon>Physalacriaceae</taxon>
        <taxon>Armillaria</taxon>
    </lineage>
</organism>
<name>A0A2H3E7R9_ARMGA</name>
<accession>A0A2H3E7R9</accession>
<feature type="compositionally biased region" description="Polar residues" evidence="1">
    <location>
        <begin position="11"/>
        <end position="21"/>
    </location>
</feature>
<evidence type="ECO:0000313" key="3">
    <source>
        <dbReference type="Proteomes" id="UP000217790"/>
    </source>
</evidence>
<dbReference type="InParanoid" id="A0A2H3E7R9"/>
<dbReference type="AlphaFoldDB" id="A0A2H3E7R9"/>
<gene>
    <name evidence="2" type="ORF">ARMGADRAFT_1027627</name>
</gene>